<gene>
    <name evidence="4" type="ORF">BCR44DRAFT_1495279</name>
</gene>
<dbReference type="InterPro" id="IPR023346">
    <property type="entry name" value="Lysozyme-like_dom_sf"/>
</dbReference>
<dbReference type="Proteomes" id="UP000193411">
    <property type="component" value="Unassembled WGS sequence"/>
</dbReference>
<evidence type="ECO:0000259" key="3">
    <source>
        <dbReference type="PROSITE" id="PS50941"/>
    </source>
</evidence>
<keyword evidence="2" id="KW-1015">Disulfide bond</keyword>
<dbReference type="PROSITE" id="PS50941">
    <property type="entry name" value="CHIT_BIND_I_2"/>
    <property type="match status" value="1"/>
</dbReference>
<reference evidence="4 5" key="1">
    <citation type="submission" date="2016-07" db="EMBL/GenBank/DDBJ databases">
        <title>Pervasive Adenine N6-methylation of Active Genes in Fungi.</title>
        <authorList>
            <consortium name="DOE Joint Genome Institute"/>
            <person name="Mondo S.J."/>
            <person name="Dannebaum R.O."/>
            <person name="Kuo R.C."/>
            <person name="Labutti K."/>
            <person name="Haridas S."/>
            <person name="Kuo A."/>
            <person name="Salamov A."/>
            <person name="Ahrendt S.R."/>
            <person name="Lipzen A."/>
            <person name="Sullivan W."/>
            <person name="Andreopoulos W.B."/>
            <person name="Clum A."/>
            <person name="Lindquist E."/>
            <person name="Daum C."/>
            <person name="Ramamoorthy G.K."/>
            <person name="Gryganskyi A."/>
            <person name="Culley D."/>
            <person name="Magnuson J.K."/>
            <person name="James T.Y."/>
            <person name="O'Malley M.A."/>
            <person name="Stajich J.E."/>
            <person name="Spatafora J.W."/>
            <person name="Visel A."/>
            <person name="Grigoriev I.V."/>
        </authorList>
    </citation>
    <scope>NUCLEOTIDE SEQUENCE [LARGE SCALE GENOMIC DNA]</scope>
    <source>
        <strain evidence="4 5">PL171</strain>
    </source>
</reference>
<dbReference type="InterPro" id="IPR036861">
    <property type="entry name" value="Endochitinase-like_sf"/>
</dbReference>
<dbReference type="CDD" id="cd00035">
    <property type="entry name" value="ChtBD1"/>
    <property type="match status" value="1"/>
</dbReference>
<comment type="caution">
    <text evidence="4">The sequence shown here is derived from an EMBL/GenBank/DDBJ whole genome shotgun (WGS) entry which is preliminary data.</text>
</comment>
<feature type="domain" description="Chitin-binding type-1" evidence="3">
    <location>
        <begin position="7"/>
        <end position="47"/>
    </location>
</feature>
<feature type="disulfide bond" evidence="2">
    <location>
        <begin position="21"/>
        <end position="35"/>
    </location>
</feature>
<dbReference type="Gene3D" id="3.30.60.10">
    <property type="entry name" value="Endochitinase-like"/>
    <property type="match status" value="1"/>
</dbReference>
<evidence type="ECO:0000256" key="2">
    <source>
        <dbReference type="PROSITE-ProRule" id="PRU00261"/>
    </source>
</evidence>
<dbReference type="InterPro" id="IPR001002">
    <property type="entry name" value="Chitin-bd_1"/>
</dbReference>
<evidence type="ECO:0000256" key="1">
    <source>
        <dbReference type="ARBA" id="ARBA00022669"/>
    </source>
</evidence>
<dbReference type="SUPFAM" id="SSF53955">
    <property type="entry name" value="Lysozyme-like"/>
    <property type="match status" value="1"/>
</dbReference>
<name>A0A1Y2I460_9FUNG</name>
<keyword evidence="1 2" id="KW-0147">Chitin-binding</keyword>
<protein>
    <recommendedName>
        <fullName evidence="3">Chitin-binding type-1 domain-containing protein</fullName>
    </recommendedName>
</protein>
<dbReference type="GO" id="GO:0008061">
    <property type="term" value="F:chitin binding"/>
    <property type="evidence" value="ECO:0007669"/>
    <property type="project" value="UniProtKB-UniRule"/>
</dbReference>
<dbReference type="AlphaFoldDB" id="A0A1Y2I460"/>
<proteinExistence type="predicted"/>
<dbReference type="EMBL" id="MCFL01000002">
    <property type="protein sequence ID" value="ORZ40753.1"/>
    <property type="molecule type" value="Genomic_DNA"/>
</dbReference>
<dbReference type="SMART" id="SM00270">
    <property type="entry name" value="ChtBD1"/>
    <property type="match status" value="1"/>
</dbReference>
<comment type="caution">
    <text evidence="2">Lacks conserved residue(s) required for the propagation of feature annotation.</text>
</comment>
<feature type="disulfide bond" evidence="2">
    <location>
        <begin position="16"/>
        <end position="28"/>
    </location>
</feature>
<feature type="disulfide bond" evidence="2">
    <location>
        <begin position="41"/>
        <end position="45"/>
    </location>
</feature>
<sequence>MSLNVTLYRCAANNPCPDNLCCDKAGFCSNAADACDRSNGCQSNCKDIPDARSCKTFRHAMYPDQFKTKTRPLFAPTRSVISRFNATDKCNDVPQADYALQPCDLVEAMGGPERCKYCLYYYPHIREALESYDMTALVQPSCNSTDRQGSPRTAAFLAQIRHETNGLTQLYQSLDNGAGAIHMIPAHFQAVAQGIPRLQKAIDQLLPGLHWQNLKDDAGMQRIIGLVMSNPDTAFLTAGWWLVDGAAKRLNPDCVEVHLWVSLGGSGIKQRLEYFDEAWKVASQFKAVPLNATAAQTRRPTLVGMIVLWTTYNTGYLVDVDGEFED</sequence>
<evidence type="ECO:0000313" key="5">
    <source>
        <dbReference type="Proteomes" id="UP000193411"/>
    </source>
</evidence>
<dbReference type="OrthoDB" id="5594934at2759"/>
<organism evidence="4 5">
    <name type="scientific">Catenaria anguillulae PL171</name>
    <dbReference type="NCBI Taxonomy" id="765915"/>
    <lineage>
        <taxon>Eukaryota</taxon>
        <taxon>Fungi</taxon>
        <taxon>Fungi incertae sedis</taxon>
        <taxon>Blastocladiomycota</taxon>
        <taxon>Blastocladiomycetes</taxon>
        <taxon>Blastocladiales</taxon>
        <taxon>Catenariaceae</taxon>
        <taxon>Catenaria</taxon>
    </lineage>
</organism>
<keyword evidence="5" id="KW-1185">Reference proteome</keyword>
<accession>A0A1Y2I460</accession>
<evidence type="ECO:0000313" key="4">
    <source>
        <dbReference type="EMBL" id="ORZ40753.1"/>
    </source>
</evidence>